<evidence type="ECO:0000313" key="8">
    <source>
        <dbReference type="Proteomes" id="UP001501758"/>
    </source>
</evidence>
<dbReference type="RefSeq" id="WP_343912215.1">
    <property type="nucleotide sequence ID" value="NZ_BAAAGE010000002.1"/>
</dbReference>
<comment type="similarity">
    <text evidence="2">Belongs to the isochorismate synthase family.</text>
</comment>
<comment type="caution">
    <text evidence="7">The sequence shown here is derived from an EMBL/GenBank/DDBJ whole genome shotgun (WGS) entry which is preliminary data.</text>
</comment>
<name>A0ABN1ISZ3_9FLAO</name>
<feature type="domain" description="Chorismate-utilising enzyme C-terminal" evidence="6">
    <location>
        <begin position="103"/>
        <end position="351"/>
    </location>
</feature>
<dbReference type="EMBL" id="BAAAGE010000002">
    <property type="protein sequence ID" value="GAA0720328.1"/>
    <property type="molecule type" value="Genomic_DNA"/>
</dbReference>
<evidence type="ECO:0000259" key="6">
    <source>
        <dbReference type="Pfam" id="PF00425"/>
    </source>
</evidence>
<keyword evidence="8" id="KW-1185">Reference proteome</keyword>
<dbReference type="PANTHER" id="PTHR42839:SF2">
    <property type="entry name" value="ISOCHORISMATE SYNTHASE ENTC"/>
    <property type="match status" value="1"/>
</dbReference>
<dbReference type="Pfam" id="PF00425">
    <property type="entry name" value="Chorismate_bind"/>
    <property type="match status" value="1"/>
</dbReference>
<accession>A0ABN1ISZ3</accession>
<dbReference type="Gene3D" id="3.60.120.10">
    <property type="entry name" value="Anthranilate synthase"/>
    <property type="match status" value="1"/>
</dbReference>
<protein>
    <recommendedName>
        <fullName evidence="3">isochorismate synthase</fullName>
        <ecNumber evidence="3">5.4.4.2</ecNumber>
    </recommendedName>
    <alternativeName>
        <fullName evidence="5">Isochorismate mutase</fullName>
    </alternativeName>
</protein>
<keyword evidence="4" id="KW-0413">Isomerase</keyword>
<comment type="catalytic activity">
    <reaction evidence="1">
        <text>chorismate = isochorismate</text>
        <dbReference type="Rhea" id="RHEA:18985"/>
        <dbReference type="ChEBI" id="CHEBI:29748"/>
        <dbReference type="ChEBI" id="CHEBI:29780"/>
        <dbReference type="EC" id="5.4.4.2"/>
    </reaction>
</comment>
<dbReference type="EC" id="5.4.4.2" evidence="3"/>
<dbReference type="InterPro" id="IPR004561">
    <property type="entry name" value="IsoChor_synthase"/>
</dbReference>
<evidence type="ECO:0000256" key="4">
    <source>
        <dbReference type="ARBA" id="ARBA00023235"/>
    </source>
</evidence>
<sequence length="359" mass="40742">MDISELYLKIQSQLDQQLPLAVYKKPGTNEVNCFLQNDDYLHEVSSYDSSGFVFAPFSNSEKTVIIPDTESSFFTSIVPFTAKDLKYVSKNSSDVFVEDKERKAHISLVNSGIQAIENSTFRKVVLSRKEQIPFSQSNALEVFQRLVDLYANAFVYFWYHPKIGMWLGATPETLLHIDGDNFSTMSLAGTQPYKGSMDVSWEAKEIEEQAMVTEFVLKELADNVNTIRRSESYTHKAGTLLHLKTDITGTLKSNPQSIKNIIEVLHPTPAVCGLPKEEARSFILENEGYDRKYYTGFLGELHRFNDGRSSSSLFVNLRCMEICKDQALLYVGGGITKDSIPEKEWEETVKKTETMKRVL</sequence>
<evidence type="ECO:0000256" key="3">
    <source>
        <dbReference type="ARBA" id="ARBA00012824"/>
    </source>
</evidence>
<dbReference type="SUPFAM" id="SSF56322">
    <property type="entry name" value="ADC synthase"/>
    <property type="match status" value="1"/>
</dbReference>
<proteinExistence type="inferred from homology"/>
<dbReference type="Proteomes" id="UP001501758">
    <property type="component" value="Unassembled WGS sequence"/>
</dbReference>
<gene>
    <name evidence="7" type="ORF">GCM10009430_20380</name>
</gene>
<dbReference type="PANTHER" id="PTHR42839">
    <property type="entry name" value="ISOCHORISMATE SYNTHASE ENTC"/>
    <property type="match status" value="1"/>
</dbReference>
<organism evidence="7 8">
    <name type="scientific">Aquimarina litoralis</name>
    <dbReference type="NCBI Taxonomy" id="584605"/>
    <lineage>
        <taxon>Bacteria</taxon>
        <taxon>Pseudomonadati</taxon>
        <taxon>Bacteroidota</taxon>
        <taxon>Flavobacteriia</taxon>
        <taxon>Flavobacteriales</taxon>
        <taxon>Flavobacteriaceae</taxon>
        <taxon>Aquimarina</taxon>
    </lineage>
</organism>
<dbReference type="InterPro" id="IPR005801">
    <property type="entry name" value="ADC_synthase"/>
</dbReference>
<evidence type="ECO:0000256" key="2">
    <source>
        <dbReference type="ARBA" id="ARBA00005297"/>
    </source>
</evidence>
<evidence type="ECO:0000256" key="1">
    <source>
        <dbReference type="ARBA" id="ARBA00000799"/>
    </source>
</evidence>
<evidence type="ECO:0000256" key="5">
    <source>
        <dbReference type="ARBA" id="ARBA00041564"/>
    </source>
</evidence>
<evidence type="ECO:0000313" key="7">
    <source>
        <dbReference type="EMBL" id="GAA0720328.1"/>
    </source>
</evidence>
<dbReference type="InterPro" id="IPR015890">
    <property type="entry name" value="Chorismate_C"/>
</dbReference>
<reference evidence="7 8" key="1">
    <citation type="journal article" date="2019" name="Int. J. Syst. Evol. Microbiol.">
        <title>The Global Catalogue of Microorganisms (GCM) 10K type strain sequencing project: providing services to taxonomists for standard genome sequencing and annotation.</title>
        <authorList>
            <consortium name="The Broad Institute Genomics Platform"/>
            <consortium name="The Broad Institute Genome Sequencing Center for Infectious Disease"/>
            <person name="Wu L."/>
            <person name="Ma J."/>
        </authorList>
    </citation>
    <scope>NUCLEOTIDE SEQUENCE [LARGE SCALE GENOMIC DNA]</scope>
    <source>
        <strain evidence="7 8">JCM 15974</strain>
    </source>
</reference>
<dbReference type="NCBIfam" id="TIGR00543">
    <property type="entry name" value="isochor_syn"/>
    <property type="match status" value="1"/>
</dbReference>